<dbReference type="VEuPathDB" id="FungiDB:jhhlp_000406"/>
<protein>
    <recommendedName>
        <fullName evidence="7">FAD-binding domain-containing protein</fullName>
    </recommendedName>
</protein>
<reference evidence="8 9" key="1">
    <citation type="journal article" date="2017" name="G3 (Bethesda)">
        <title>First Draft Genome Sequence of the Pathogenic Fungus Lomentospora prolificans (Formerly Scedosporium prolificans).</title>
        <authorList>
            <person name="Luo R."/>
            <person name="Zimin A."/>
            <person name="Workman R."/>
            <person name="Fan Y."/>
            <person name="Pertea G."/>
            <person name="Grossman N."/>
            <person name="Wear M.P."/>
            <person name="Jia B."/>
            <person name="Miller H."/>
            <person name="Casadevall A."/>
            <person name="Timp W."/>
            <person name="Zhang S.X."/>
            <person name="Salzberg S.L."/>
        </authorList>
    </citation>
    <scope>NUCLEOTIDE SEQUENCE [LARGE SCALE GENOMIC DNA]</scope>
    <source>
        <strain evidence="8 9">JHH-5317</strain>
    </source>
</reference>
<evidence type="ECO:0000259" key="7">
    <source>
        <dbReference type="Pfam" id="PF01494"/>
    </source>
</evidence>
<name>A0A2N3NKT8_9PEZI</name>
<accession>A0A2N3NKT8</accession>
<comment type="cofactor">
    <cofactor evidence="1">
        <name>FAD</name>
        <dbReference type="ChEBI" id="CHEBI:57692"/>
    </cofactor>
</comment>
<dbReference type="InterPro" id="IPR036188">
    <property type="entry name" value="FAD/NAD-bd_sf"/>
</dbReference>
<sequence length="372" mass="40929">MANHNFKVVIVVGGPVGLTAAHARSQAGIDFVVLESRGTLNPELSTVPTWWLRVMAQLGLLKRLQSIGSELHHVTNWTVDSYQLKASRSPQTFKENLGDPEKANVYTGKKVINISEDNSGFAFRCEDGSSDPGSIVLGVGGVHSKVRNIMREHALRSSPLKVNEEQPYLCEYRALSCTFPRPDCCASGQVVETHGKDVSLQMLSSCDRSWMFIYERLKRPTQDRVWYSQKDVETLGIRWGRLPLGPTLKATAVFATRYTAGMANLEEGVFSGRIVLAGDSCHKLAPNQGFGSSGIQDVVALANELHLDLSVSGEFTDGGSHGLDQEAIADIFHRYQQACKQPAEKDYYHLFGAHEDVCLEHLDSLDPGLLLS</sequence>
<dbReference type="SUPFAM" id="SSF51905">
    <property type="entry name" value="FAD/NAD(P)-binding domain"/>
    <property type="match status" value="1"/>
</dbReference>
<keyword evidence="4" id="KW-0274">FAD</keyword>
<comment type="caution">
    <text evidence="8">The sequence shown here is derived from an EMBL/GenBank/DDBJ whole genome shotgun (WGS) entry which is preliminary data.</text>
</comment>
<dbReference type="AlphaFoldDB" id="A0A2N3NKT8"/>
<organism evidence="8 9">
    <name type="scientific">Lomentospora prolificans</name>
    <dbReference type="NCBI Taxonomy" id="41688"/>
    <lineage>
        <taxon>Eukaryota</taxon>
        <taxon>Fungi</taxon>
        <taxon>Dikarya</taxon>
        <taxon>Ascomycota</taxon>
        <taxon>Pezizomycotina</taxon>
        <taxon>Sordariomycetes</taxon>
        <taxon>Hypocreomycetidae</taxon>
        <taxon>Microascales</taxon>
        <taxon>Microascaceae</taxon>
        <taxon>Lomentospora</taxon>
    </lineage>
</organism>
<comment type="similarity">
    <text evidence="2">Belongs to the paxM FAD-dependent monooxygenase family.</text>
</comment>
<keyword evidence="5" id="KW-0560">Oxidoreductase</keyword>
<evidence type="ECO:0000256" key="2">
    <source>
        <dbReference type="ARBA" id="ARBA00007992"/>
    </source>
</evidence>
<proteinExistence type="inferred from homology"/>
<dbReference type="PRINTS" id="PR00420">
    <property type="entry name" value="RNGMNOXGNASE"/>
</dbReference>
<evidence type="ECO:0000256" key="5">
    <source>
        <dbReference type="ARBA" id="ARBA00023002"/>
    </source>
</evidence>
<gene>
    <name evidence="8" type="ORF">jhhlp_000406</name>
</gene>
<evidence type="ECO:0000256" key="6">
    <source>
        <dbReference type="ARBA" id="ARBA00023033"/>
    </source>
</evidence>
<evidence type="ECO:0000313" key="8">
    <source>
        <dbReference type="EMBL" id="PKS13065.1"/>
    </source>
</evidence>
<dbReference type="Gene3D" id="3.50.50.60">
    <property type="entry name" value="FAD/NAD(P)-binding domain"/>
    <property type="match status" value="1"/>
</dbReference>
<dbReference type="InterPro" id="IPR002938">
    <property type="entry name" value="FAD-bd"/>
</dbReference>
<evidence type="ECO:0000256" key="3">
    <source>
        <dbReference type="ARBA" id="ARBA00022630"/>
    </source>
</evidence>
<keyword evidence="6" id="KW-0503">Monooxygenase</keyword>
<evidence type="ECO:0000313" key="9">
    <source>
        <dbReference type="Proteomes" id="UP000233524"/>
    </source>
</evidence>
<keyword evidence="3" id="KW-0285">Flavoprotein</keyword>
<dbReference type="STRING" id="41688.A0A2N3NKT8"/>
<feature type="domain" description="FAD-binding" evidence="7">
    <location>
        <begin position="268"/>
        <end position="307"/>
    </location>
</feature>
<feature type="domain" description="FAD-binding" evidence="7">
    <location>
        <begin position="7"/>
        <end position="75"/>
    </location>
</feature>
<dbReference type="InParanoid" id="A0A2N3NKT8"/>
<keyword evidence="9" id="KW-1185">Reference proteome</keyword>
<evidence type="ECO:0000256" key="4">
    <source>
        <dbReference type="ARBA" id="ARBA00022827"/>
    </source>
</evidence>
<dbReference type="Pfam" id="PF01494">
    <property type="entry name" value="FAD_binding_3"/>
    <property type="match status" value="2"/>
</dbReference>
<dbReference type="Proteomes" id="UP000233524">
    <property type="component" value="Unassembled WGS sequence"/>
</dbReference>
<dbReference type="InterPro" id="IPR050562">
    <property type="entry name" value="FAD_mOase_fung"/>
</dbReference>
<dbReference type="GO" id="GO:0004497">
    <property type="term" value="F:monooxygenase activity"/>
    <property type="evidence" value="ECO:0007669"/>
    <property type="project" value="UniProtKB-KW"/>
</dbReference>
<dbReference type="OrthoDB" id="2431938at2759"/>
<dbReference type="EMBL" id="NLAX01000002">
    <property type="protein sequence ID" value="PKS13065.1"/>
    <property type="molecule type" value="Genomic_DNA"/>
</dbReference>
<dbReference type="PANTHER" id="PTHR47356:SF2">
    <property type="entry name" value="FAD-BINDING DOMAIN-CONTAINING PROTEIN-RELATED"/>
    <property type="match status" value="1"/>
</dbReference>
<evidence type="ECO:0000256" key="1">
    <source>
        <dbReference type="ARBA" id="ARBA00001974"/>
    </source>
</evidence>
<dbReference type="GO" id="GO:0071949">
    <property type="term" value="F:FAD binding"/>
    <property type="evidence" value="ECO:0007669"/>
    <property type="project" value="InterPro"/>
</dbReference>
<dbReference type="PANTHER" id="PTHR47356">
    <property type="entry name" value="FAD-DEPENDENT MONOOXYGENASE ASQG-RELATED"/>
    <property type="match status" value="1"/>
</dbReference>